<evidence type="ECO:0000313" key="3">
    <source>
        <dbReference type="Proteomes" id="UP000012046"/>
    </source>
</evidence>
<sequence>MKVLRFIVFIIFFLGSGVFLLPLAYDSVLFLVHQHASEAIARVHLRFVPDKEFNIHLKAALEENEIELANIIREIGTEQGIEFEPALISQLDKENGSWQTVSRNSRKVLEGAKTGEITSGYAMAGALGSDLFGISDFRDLANEFQAYPDYNSFNVSLSLVGVVGTALTVSAIFNGGSSAVAGVPLRSSVTAIKGAKKAGKLSKKLEKFVSGHLDNIVDKNAVDELALAFKKIDIDSINKKQADELLELSKKSVNIKALEPLASGVDDLRVISGSSGFLGLSRTLAIADDFNDTARLSKLAKATKSRYAGYITLAPKLAKSITKALRILLEAIATLISAVIWLLGLVWYLFSAVRLVFRRT</sequence>
<reference evidence="2 3" key="1">
    <citation type="journal article" date="2012" name="J. Bacteriol.">
        <title>Genome Sequence of Extracellular-Protease-Producing Alishewanella jeotgali Isolated from Traditional Korean Fermented Seafood.</title>
        <authorList>
            <person name="Jung J."/>
            <person name="Chun J."/>
            <person name="Park W."/>
        </authorList>
    </citation>
    <scope>NUCLEOTIDE SEQUENCE [LARGE SCALE GENOMIC DNA]</scope>
    <source>
        <strain evidence="2 3">KCTC 22429</strain>
    </source>
</reference>
<feature type="transmembrane region" description="Helical" evidence="1">
    <location>
        <begin position="6"/>
        <end position="32"/>
    </location>
</feature>
<dbReference type="PATRIC" id="fig|1129374.4.peg.85"/>
<gene>
    <name evidence="2" type="ORF">AJE_00420</name>
</gene>
<feature type="transmembrane region" description="Helical" evidence="1">
    <location>
        <begin position="327"/>
        <end position="350"/>
    </location>
</feature>
<accession>H3Z9T3</accession>
<dbReference type="STRING" id="1129374.AJE_00420"/>
<dbReference type="EMBL" id="AHTH01000002">
    <property type="protein sequence ID" value="EHR42607.1"/>
    <property type="molecule type" value="Genomic_DNA"/>
</dbReference>
<evidence type="ECO:0000313" key="2">
    <source>
        <dbReference type="EMBL" id="EHR42607.1"/>
    </source>
</evidence>
<dbReference type="eggNOG" id="ENOG5031HEF">
    <property type="taxonomic scope" value="Bacteria"/>
</dbReference>
<evidence type="ECO:0000256" key="1">
    <source>
        <dbReference type="SAM" id="Phobius"/>
    </source>
</evidence>
<protein>
    <submittedName>
        <fullName evidence="2">Uncharacterized protein</fullName>
    </submittedName>
</protein>
<keyword evidence="3" id="KW-1185">Reference proteome</keyword>
<dbReference type="Proteomes" id="UP000012046">
    <property type="component" value="Unassembled WGS sequence"/>
</dbReference>
<keyword evidence="1" id="KW-0812">Transmembrane</keyword>
<dbReference type="AlphaFoldDB" id="H3Z9T3"/>
<keyword evidence="1" id="KW-1133">Transmembrane helix</keyword>
<organism evidence="2 3">
    <name type="scientific">Alishewanella jeotgali KCTC 22429</name>
    <dbReference type="NCBI Taxonomy" id="1129374"/>
    <lineage>
        <taxon>Bacteria</taxon>
        <taxon>Pseudomonadati</taxon>
        <taxon>Pseudomonadota</taxon>
        <taxon>Gammaproteobacteria</taxon>
        <taxon>Alteromonadales</taxon>
        <taxon>Alteromonadaceae</taxon>
        <taxon>Alishewanella</taxon>
    </lineage>
</organism>
<name>H3Z9T3_9ALTE</name>
<dbReference type="RefSeq" id="WP_008949173.1">
    <property type="nucleotide sequence ID" value="NZ_AHTH01000002.1"/>
</dbReference>
<proteinExistence type="predicted"/>
<keyword evidence="1" id="KW-0472">Membrane</keyword>
<comment type="caution">
    <text evidence="2">The sequence shown here is derived from an EMBL/GenBank/DDBJ whole genome shotgun (WGS) entry which is preliminary data.</text>
</comment>